<dbReference type="GO" id="GO:0035456">
    <property type="term" value="P:response to interferon-beta"/>
    <property type="evidence" value="ECO:0007669"/>
    <property type="project" value="TreeGrafter"/>
</dbReference>
<reference evidence="7" key="1">
    <citation type="submission" date="2019-09" db="EMBL/GenBank/DDBJ databases">
        <title>Bird 10,000 Genomes (B10K) Project - Family phase.</title>
        <authorList>
            <person name="Zhang G."/>
        </authorList>
    </citation>
    <scope>NUCLEOTIDE SEQUENCE</scope>
    <source>
        <strain evidence="7">B10K-CU-031-40</strain>
    </source>
</reference>
<evidence type="ECO:0000256" key="2">
    <source>
        <dbReference type="ARBA" id="ARBA00006843"/>
    </source>
</evidence>
<accession>A0A851M5Z8</accession>
<comment type="subcellular location">
    <subcellularLocation>
        <location evidence="1">Membrane</location>
    </subcellularLocation>
</comment>
<comment type="caution">
    <text evidence="7">The sequence shown here is derived from an EMBL/GenBank/DDBJ whole genome shotgun (WGS) entry which is preliminary data.</text>
</comment>
<keyword evidence="8" id="KW-1185">Reference proteome</keyword>
<evidence type="ECO:0000256" key="1">
    <source>
        <dbReference type="ARBA" id="ARBA00004370"/>
    </source>
</evidence>
<dbReference type="GO" id="GO:0034341">
    <property type="term" value="P:response to type II interferon"/>
    <property type="evidence" value="ECO:0007669"/>
    <property type="project" value="TreeGrafter"/>
</dbReference>
<dbReference type="EMBL" id="WBMX01016426">
    <property type="protein sequence ID" value="NXC22392.1"/>
    <property type="molecule type" value="Genomic_DNA"/>
</dbReference>
<dbReference type="GO" id="GO:0051607">
    <property type="term" value="P:defense response to virus"/>
    <property type="evidence" value="ECO:0007669"/>
    <property type="project" value="TreeGrafter"/>
</dbReference>
<feature type="transmembrane region" description="Helical" evidence="6">
    <location>
        <begin position="23"/>
        <end position="46"/>
    </location>
</feature>
<keyword evidence="5 6" id="KW-0472">Membrane</keyword>
<keyword evidence="4 6" id="KW-1133">Transmembrane helix</keyword>
<evidence type="ECO:0000256" key="6">
    <source>
        <dbReference type="SAM" id="Phobius"/>
    </source>
</evidence>
<feature type="non-terminal residue" evidence="7">
    <location>
        <position position="102"/>
    </location>
</feature>
<dbReference type="GO" id="GO:0060337">
    <property type="term" value="P:type I interferon-mediated signaling pathway"/>
    <property type="evidence" value="ECO:0007669"/>
    <property type="project" value="TreeGrafter"/>
</dbReference>
<dbReference type="PANTHER" id="PTHR13999:SF4">
    <property type="entry name" value="INTERFERON-INDUCED TRANSMEMBRANE PROTEIN 3"/>
    <property type="match status" value="1"/>
</dbReference>
<keyword evidence="3 6" id="KW-0812">Transmembrane</keyword>
<dbReference type="PANTHER" id="PTHR13999">
    <property type="entry name" value="INTERFERON INDUCIBLE TRANSMEMBRANE PROTEIN"/>
    <property type="match status" value="1"/>
</dbReference>
<evidence type="ECO:0000256" key="3">
    <source>
        <dbReference type="ARBA" id="ARBA00022692"/>
    </source>
</evidence>
<feature type="transmembrane region" description="Helical" evidence="6">
    <location>
        <begin position="74"/>
        <end position="96"/>
    </location>
</feature>
<evidence type="ECO:0000313" key="7">
    <source>
        <dbReference type="EMBL" id="NXC22392.1"/>
    </source>
</evidence>
<evidence type="ECO:0000256" key="4">
    <source>
        <dbReference type="ARBA" id="ARBA00022989"/>
    </source>
</evidence>
<evidence type="ECO:0000313" key="8">
    <source>
        <dbReference type="Proteomes" id="UP000621168"/>
    </source>
</evidence>
<dbReference type="GO" id="GO:0035455">
    <property type="term" value="P:response to interferon-alpha"/>
    <property type="evidence" value="ECO:0007669"/>
    <property type="project" value="TreeGrafter"/>
</dbReference>
<dbReference type="InterPro" id="IPR051517">
    <property type="entry name" value="IFITM_antiviral_protein"/>
</dbReference>
<dbReference type="GO" id="GO:0045071">
    <property type="term" value="P:negative regulation of viral genome replication"/>
    <property type="evidence" value="ECO:0007669"/>
    <property type="project" value="TreeGrafter"/>
</dbReference>
<dbReference type="GO" id="GO:0005886">
    <property type="term" value="C:plasma membrane"/>
    <property type="evidence" value="ECO:0007669"/>
    <property type="project" value="TreeGrafter"/>
</dbReference>
<dbReference type="InterPro" id="IPR007593">
    <property type="entry name" value="CD225/Dispanin_fam"/>
</dbReference>
<dbReference type="GO" id="GO:0046597">
    <property type="term" value="P:host-mediated suppression of symbiont invasion"/>
    <property type="evidence" value="ECO:0007669"/>
    <property type="project" value="TreeGrafter"/>
</dbReference>
<name>A0A851M5Z8_CORCR</name>
<comment type="similarity">
    <text evidence="2">Belongs to the CD225/Dispanin family.</text>
</comment>
<dbReference type="OrthoDB" id="9906841at2759"/>
<sequence>ATAFGPTVTSLVPPESVPSPQDFVLWSYFNTMFCIPFCLGFIALVFSIKARDRKIAQDPAGAGSYGRTAKCLNIVALCLGTVTTIICVVLLIMFYGSLWASS</sequence>
<organism evidence="7 8">
    <name type="scientific">Corythaeola cristata</name>
    <name type="common">Great blue turaco</name>
    <dbReference type="NCBI Taxonomy" id="103954"/>
    <lineage>
        <taxon>Eukaryota</taxon>
        <taxon>Metazoa</taxon>
        <taxon>Chordata</taxon>
        <taxon>Craniata</taxon>
        <taxon>Vertebrata</taxon>
        <taxon>Euteleostomi</taxon>
        <taxon>Archelosauria</taxon>
        <taxon>Archosauria</taxon>
        <taxon>Dinosauria</taxon>
        <taxon>Saurischia</taxon>
        <taxon>Theropoda</taxon>
        <taxon>Coelurosauria</taxon>
        <taxon>Aves</taxon>
        <taxon>Neognathae</taxon>
        <taxon>Neoaves</taxon>
        <taxon>Otidimorphae</taxon>
        <taxon>Musophagiformes</taxon>
        <taxon>Musophagidae</taxon>
        <taxon>Corythaeola</taxon>
    </lineage>
</organism>
<evidence type="ECO:0000256" key="5">
    <source>
        <dbReference type="ARBA" id="ARBA00023136"/>
    </source>
</evidence>
<dbReference type="Pfam" id="PF04505">
    <property type="entry name" value="CD225"/>
    <property type="match status" value="1"/>
</dbReference>
<dbReference type="AlphaFoldDB" id="A0A851M5Z8"/>
<dbReference type="Proteomes" id="UP000621168">
    <property type="component" value="Unassembled WGS sequence"/>
</dbReference>
<feature type="non-terminal residue" evidence="7">
    <location>
        <position position="1"/>
    </location>
</feature>
<gene>
    <name evidence="7" type="primary">Ifitm3</name>
    <name evidence="7" type="ORF">CORCRI_R10848</name>
</gene>
<protein>
    <submittedName>
        <fullName evidence="7">IFM3 protein</fullName>
    </submittedName>
</protein>
<proteinExistence type="inferred from homology"/>